<name>A0A2T2NKH6_CORCC</name>
<dbReference type="AlphaFoldDB" id="A0A2T2NKH6"/>
<evidence type="ECO:0000313" key="2">
    <source>
        <dbReference type="EMBL" id="PSN65756.1"/>
    </source>
</evidence>
<evidence type="ECO:0000259" key="1">
    <source>
        <dbReference type="Pfam" id="PF05368"/>
    </source>
</evidence>
<dbReference type="PANTHER" id="PTHR43349:SF93">
    <property type="entry name" value="ISOFLAVONE REDUCTASE HOMOLOG P3-RELATED"/>
    <property type="match status" value="1"/>
</dbReference>
<reference evidence="2 3" key="1">
    <citation type="journal article" date="2018" name="Front. Microbiol.">
        <title>Genome-Wide Analysis of Corynespora cassiicola Leaf Fall Disease Putative Effectors.</title>
        <authorList>
            <person name="Lopez D."/>
            <person name="Ribeiro S."/>
            <person name="Label P."/>
            <person name="Fumanal B."/>
            <person name="Venisse J.S."/>
            <person name="Kohler A."/>
            <person name="de Oliveira R.R."/>
            <person name="Labutti K."/>
            <person name="Lipzen A."/>
            <person name="Lail K."/>
            <person name="Bauer D."/>
            <person name="Ohm R.A."/>
            <person name="Barry K.W."/>
            <person name="Spatafora J."/>
            <person name="Grigoriev I.V."/>
            <person name="Martin F.M."/>
            <person name="Pujade-Renaud V."/>
        </authorList>
    </citation>
    <scope>NUCLEOTIDE SEQUENCE [LARGE SCALE GENOMIC DNA]</scope>
    <source>
        <strain evidence="2 3">Philippines</strain>
    </source>
</reference>
<protein>
    <submittedName>
        <fullName evidence="2">NAD(P)-binding protein</fullName>
    </submittedName>
</protein>
<dbReference type="InterPro" id="IPR036291">
    <property type="entry name" value="NAD(P)-bd_dom_sf"/>
</dbReference>
<dbReference type="Gene3D" id="3.40.50.720">
    <property type="entry name" value="NAD(P)-binding Rossmann-like Domain"/>
    <property type="match status" value="1"/>
</dbReference>
<sequence length="246" mass="27057">MSKQRVLLTGATGHTGASILNGLLDYGKFVCIAHSCFGRVFCERVYENLTFPPRSRSSRQTIFCPETRMEGSRESGVKVVVADIVNDSIDQLAAILKGVDTVISTIDISQLGQAKLDIAADNFATVAKKAGVKIFVPCAWGPIAPVGGVMYLRDAKEKPYNHIKQNHLPYTIIDVGWWHQVVFPKVPSGRFDYAAILPLDTVHGDGETPTLLGDLRDIEPWAARIIDDERTLNKFVVTWSDSLGDN</sequence>
<dbReference type="Pfam" id="PF05368">
    <property type="entry name" value="NmrA"/>
    <property type="match status" value="1"/>
</dbReference>
<dbReference type="EMBL" id="KZ678136">
    <property type="protein sequence ID" value="PSN65756.1"/>
    <property type="molecule type" value="Genomic_DNA"/>
</dbReference>
<evidence type="ECO:0000313" key="3">
    <source>
        <dbReference type="Proteomes" id="UP000240883"/>
    </source>
</evidence>
<dbReference type="Proteomes" id="UP000240883">
    <property type="component" value="Unassembled WGS sequence"/>
</dbReference>
<feature type="domain" description="NmrA-like" evidence="1">
    <location>
        <begin position="3"/>
        <end position="234"/>
    </location>
</feature>
<dbReference type="STRING" id="1448308.A0A2T2NKH6"/>
<accession>A0A2T2NKH6</accession>
<organism evidence="2 3">
    <name type="scientific">Corynespora cassiicola Philippines</name>
    <dbReference type="NCBI Taxonomy" id="1448308"/>
    <lineage>
        <taxon>Eukaryota</taxon>
        <taxon>Fungi</taxon>
        <taxon>Dikarya</taxon>
        <taxon>Ascomycota</taxon>
        <taxon>Pezizomycotina</taxon>
        <taxon>Dothideomycetes</taxon>
        <taxon>Pleosporomycetidae</taxon>
        <taxon>Pleosporales</taxon>
        <taxon>Corynesporascaceae</taxon>
        <taxon>Corynespora</taxon>
    </lineage>
</organism>
<dbReference type="InterPro" id="IPR008030">
    <property type="entry name" value="NmrA-like"/>
</dbReference>
<proteinExistence type="predicted"/>
<dbReference type="OrthoDB" id="419598at2759"/>
<keyword evidence="3" id="KW-1185">Reference proteome</keyword>
<gene>
    <name evidence="2" type="ORF">BS50DRAFT_668278</name>
</gene>
<dbReference type="SUPFAM" id="SSF51735">
    <property type="entry name" value="NAD(P)-binding Rossmann-fold domains"/>
    <property type="match status" value="1"/>
</dbReference>
<dbReference type="InterPro" id="IPR050608">
    <property type="entry name" value="NmrA-type/Isoflavone_red_sf"/>
</dbReference>
<dbReference type="PANTHER" id="PTHR43349">
    <property type="entry name" value="PINORESINOL REDUCTASE-RELATED"/>
    <property type="match status" value="1"/>
</dbReference>